<reference evidence="3" key="1">
    <citation type="journal article" date="2013" name="Environ. Microbiol.">
        <title>Microbiota from the distal guts of lean and obese adolescents exhibit partial functional redundancy besides clear differences in community structure.</title>
        <authorList>
            <person name="Ferrer M."/>
            <person name="Ruiz A."/>
            <person name="Lanza F."/>
            <person name="Haange S.B."/>
            <person name="Oberbach A."/>
            <person name="Till H."/>
            <person name="Bargiela R."/>
            <person name="Campoy C."/>
            <person name="Segura M.T."/>
            <person name="Richter M."/>
            <person name="von Bergen M."/>
            <person name="Seifert J."/>
            <person name="Suarez A."/>
        </authorList>
    </citation>
    <scope>NUCLEOTIDE SEQUENCE</scope>
</reference>
<evidence type="ECO:0000313" key="3">
    <source>
        <dbReference type="EMBL" id="EKC68157.1"/>
    </source>
</evidence>
<dbReference type="AlphaFoldDB" id="K1T562"/>
<keyword evidence="1" id="KW-0812">Transmembrane</keyword>
<dbReference type="InterPro" id="IPR008756">
    <property type="entry name" value="Peptidase_M56"/>
</dbReference>
<protein>
    <submittedName>
        <fullName evidence="3">Transcriptional regulator</fullName>
    </submittedName>
</protein>
<evidence type="ECO:0000259" key="2">
    <source>
        <dbReference type="Pfam" id="PF05569"/>
    </source>
</evidence>
<dbReference type="EMBL" id="AJWY01005973">
    <property type="protein sequence ID" value="EKC68157.1"/>
    <property type="molecule type" value="Genomic_DNA"/>
</dbReference>
<keyword evidence="1" id="KW-1133">Transmembrane helix</keyword>
<keyword evidence="1" id="KW-0472">Membrane</keyword>
<dbReference type="Pfam" id="PF05569">
    <property type="entry name" value="Peptidase_M56"/>
    <property type="match status" value="1"/>
</dbReference>
<feature type="transmembrane region" description="Helical" evidence="1">
    <location>
        <begin position="264"/>
        <end position="284"/>
    </location>
</feature>
<dbReference type="PANTHER" id="PTHR34978">
    <property type="entry name" value="POSSIBLE SENSOR-TRANSDUCER PROTEIN BLAR"/>
    <property type="match status" value="1"/>
</dbReference>
<gene>
    <name evidence="3" type="ORF">LEA_08936</name>
</gene>
<feature type="transmembrane region" description="Helical" evidence="1">
    <location>
        <begin position="92"/>
        <end position="111"/>
    </location>
</feature>
<sequence length="360" mass="40905">MRHLATYMLEVAVCGGILQAVYSLLLEQRIRFRWCRIYLLASTLLAAIIPLLRIPVWPGEVITVAAATTPVEGFVPTAVPTAAAPQTMPAEWLVHAVWALGTLFLLGLMAVQVLRIRRLKRGAEIVRTPRYTLVHTPQRIASFSFLNTIYVWQQTSAQEMEAILRHEASHIAHRHTVERIVMESLKALLWWNPFAWIAARRLIEAEEFEADSDVLESGYDREHYMNAIFRQLFGYSPEIANGLRDSLTKKRFKMMTSQKPGRYALLRLAGALPAIAGLLCAFSFTSRAAQIRTDTPSTDRAVYLINGTEIAPERIRKIDPEQLTLEKALQGEQIPAEYRQRNAEFVFLFTAEEPLRDYTP</sequence>
<evidence type="ECO:0000256" key="1">
    <source>
        <dbReference type="SAM" id="Phobius"/>
    </source>
</evidence>
<dbReference type="CDD" id="cd07341">
    <property type="entry name" value="M56_BlaR1_MecR1_like"/>
    <property type="match status" value="1"/>
</dbReference>
<organism evidence="3">
    <name type="scientific">human gut metagenome</name>
    <dbReference type="NCBI Taxonomy" id="408170"/>
    <lineage>
        <taxon>unclassified sequences</taxon>
        <taxon>metagenomes</taxon>
        <taxon>organismal metagenomes</taxon>
    </lineage>
</organism>
<dbReference type="InterPro" id="IPR052173">
    <property type="entry name" value="Beta-lactam_resp_regulator"/>
</dbReference>
<feature type="transmembrane region" description="Helical" evidence="1">
    <location>
        <begin position="37"/>
        <end position="56"/>
    </location>
</feature>
<feature type="non-terminal residue" evidence="3">
    <location>
        <position position="360"/>
    </location>
</feature>
<name>K1T562_9ZZZZ</name>
<feature type="transmembrane region" description="Helical" evidence="1">
    <location>
        <begin position="6"/>
        <end position="25"/>
    </location>
</feature>
<proteinExistence type="predicted"/>
<feature type="domain" description="Peptidase M56" evidence="2">
    <location>
        <begin position="152"/>
        <end position="237"/>
    </location>
</feature>
<dbReference type="PANTHER" id="PTHR34978:SF3">
    <property type="entry name" value="SLR0241 PROTEIN"/>
    <property type="match status" value="1"/>
</dbReference>
<accession>K1T562</accession>
<comment type="caution">
    <text evidence="3">The sequence shown here is derived from an EMBL/GenBank/DDBJ whole genome shotgun (WGS) entry which is preliminary data.</text>
</comment>